<dbReference type="InterPro" id="IPR000209">
    <property type="entry name" value="Peptidase_S8/S53_dom"/>
</dbReference>
<dbReference type="Pfam" id="PF00082">
    <property type="entry name" value="Peptidase_S8"/>
    <property type="match status" value="1"/>
</dbReference>
<keyword evidence="3" id="KW-0720">Serine protease</keyword>
<organism evidence="7 8">
    <name type="scientific">Clathrospora elynae</name>
    <dbReference type="NCBI Taxonomy" id="706981"/>
    <lineage>
        <taxon>Eukaryota</taxon>
        <taxon>Fungi</taxon>
        <taxon>Dikarya</taxon>
        <taxon>Ascomycota</taxon>
        <taxon>Pezizomycotina</taxon>
        <taxon>Dothideomycetes</taxon>
        <taxon>Pleosporomycetidae</taxon>
        <taxon>Pleosporales</taxon>
        <taxon>Diademaceae</taxon>
        <taxon>Clathrospora</taxon>
    </lineage>
</organism>
<dbReference type="Gene3D" id="3.40.50.200">
    <property type="entry name" value="Peptidase S8/S53 domain"/>
    <property type="match status" value="1"/>
</dbReference>
<dbReference type="CDD" id="cd00306">
    <property type="entry name" value="Peptidases_S8_S53"/>
    <property type="match status" value="1"/>
</dbReference>
<dbReference type="PROSITE" id="PS51892">
    <property type="entry name" value="SUBTILASE"/>
    <property type="match status" value="1"/>
</dbReference>
<dbReference type="PANTHER" id="PTHR35186">
    <property type="entry name" value="ANK_REP_REGION DOMAIN-CONTAINING PROTEIN"/>
    <property type="match status" value="1"/>
</dbReference>
<comment type="similarity">
    <text evidence="4">Belongs to the peptidase S8 family.</text>
</comment>
<dbReference type="GO" id="GO:0004252">
    <property type="term" value="F:serine-type endopeptidase activity"/>
    <property type="evidence" value="ECO:0007669"/>
    <property type="project" value="InterPro"/>
</dbReference>
<evidence type="ECO:0000256" key="2">
    <source>
        <dbReference type="ARBA" id="ARBA00022801"/>
    </source>
</evidence>
<evidence type="ECO:0000256" key="3">
    <source>
        <dbReference type="ARBA" id="ARBA00022825"/>
    </source>
</evidence>
<dbReference type="InterPro" id="IPR015500">
    <property type="entry name" value="Peptidase_S8_subtilisin-rel"/>
</dbReference>
<feature type="domain" description="DUF7580" evidence="6">
    <location>
        <begin position="185"/>
        <end position="488"/>
    </location>
</feature>
<dbReference type="SUPFAM" id="SSF52743">
    <property type="entry name" value="Subtilisin-like"/>
    <property type="match status" value="1"/>
</dbReference>
<dbReference type="InterPro" id="IPR036852">
    <property type="entry name" value="Peptidase_S8/S53_dom_sf"/>
</dbReference>
<dbReference type="GO" id="GO:0006508">
    <property type="term" value="P:proteolysis"/>
    <property type="evidence" value="ECO:0007669"/>
    <property type="project" value="UniProtKB-KW"/>
</dbReference>
<name>A0A6A5SSW3_9PLEO</name>
<evidence type="ECO:0000313" key="8">
    <source>
        <dbReference type="Proteomes" id="UP000800038"/>
    </source>
</evidence>
<dbReference type="AlphaFoldDB" id="A0A6A5SSW3"/>
<feature type="domain" description="Peptidase S8/S53" evidence="5">
    <location>
        <begin position="525"/>
        <end position="672"/>
    </location>
</feature>
<dbReference type="Pfam" id="PF24476">
    <property type="entry name" value="DUF7580"/>
    <property type="match status" value="1"/>
</dbReference>
<protein>
    <submittedName>
        <fullName evidence="7">Subtilisin-like protein</fullName>
    </submittedName>
</protein>
<accession>A0A6A5SSW3</accession>
<dbReference type="EMBL" id="ML976044">
    <property type="protein sequence ID" value="KAF1941676.1"/>
    <property type="molecule type" value="Genomic_DNA"/>
</dbReference>
<sequence>MTRMDNGHQDARLENAVECYGNLVNIGLAIYESGGEWASGLDDTDITKLLSAFETRFPRKRQFPTTFSAWKSHEAEDVETGDRAQFPHLNNLAKSIEVLGLGGYDDCYEVGSHSESHRKKYLDVLVNISLFHGSEKGDPDKRKRFLKQVRIAAKHLLNVYYKDESRHDFEGLTLSQHPSHGAKFLADKVYDTLERHWKCECPQGAARPPGSREARPSLTKHRQFIPKALGGMTHTPARFEVLLPVCKDSIEWKITHVEVKSVESSVATTPSRQAIHLDLCQYLRKSGRMAQEHFLIENDKFWHLKAELLGNTDGYTSMEPLCQLLGDGIQISYISKCNPREQLLLCYVLANSMLYLYPSSWFTFEWTSSTVYFVRRSRASTSPALAYPYVSVQLQDPGTSKSPPDRHRPHSHPAVLAFGIMFLEIVTGVRFMRTQEGTRTEQYNEDNAKAWQIFKALEQKERRSRATQTPSGLREAIRACLKLELPARQAKISRVKAALRWFEWHNDALARITGLRNSKISDTQRVKIAILDSGIELSQDNKDLYDTEPKIAYRSWVDQDTEWKDDAGHGRHLAVLLRKLAPNAAIHVVRVFKKKPTKNSASNIAKAIRYVVDEGKVDMIVMSFGFGEEHEQLDNAIKHAAAKRVLMFAAASNDGKIRPDRVAWPAQDNNVIYPQDSMRIMVLGECVNSAWSSQLKSDNDHNPMSGTFCATPIAAGIAALILDYARGFLTHEEWERLRRVSSMRRIFERMKDSRSRSEYWWIKYWAWFDPNRDEGWIQGEIRGAL</sequence>
<evidence type="ECO:0000256" key="1">
    <source>
        <dbReference type="ARBA" id="ARBA00022670"/>
    </source>
</evidence>
<reference evidence="7" key="1">
    <citation type="journal article" date="2020" name="Stud. Mycol.">
        <title>101 Dothideomycetes genomes: a test case for predicting lifestyles and emergence of pathogens.</title>
        <authorList>
            <person name="Haridas S."/>
            <person name="Albert R."/>
            <person name="Binder M."/>
            <person name="Bloem J."/>
            <person name="Labutti K."/>
            <person name="Salamov A."/>
            <person name="Andreopoulos B."/>
            <person name="Baker S."/>
            <person name="Barry K."/>
            <person name="Bills G."/>
            <person name="Bluhm B."/>
            <person name="Cannon C."/>
            <person name="Castanera R."/>
            <person name="Culley D."/>
            <person name="Daum C."/>
            <person name="Ezra D."/>
            <person name="Gonzalez J."/>
            <person name="Henrissat B."/>
            <person name="Kuo A."/>
            <person name="Liang C."/>
            <person name="Lipzen A."/>
            <person name="Lutzoni F."/>
            <person name="Magnuson J."/>
            <person name="Mondo S."/>
            <person name="Nolan M."/>
            <person name="Ohm R."/>
            <person name="Pangilinan J."/>
            <person name="Park H.-J."/>
            <person name="Ramirez L."/>
            <person name="Alfaro M."/>
            <person name="Sun H."/>
            <person name="Tritt A."/>
            <person name="Yoshinaga Y."/>
            <person name="Zwiers L.-H."/>
            <person name="Turgeon B."/>
            <person name="Goodwin S."/>
            <person name="Spatafora J."/>
            <person name="Crous P."/>
            <person name="Grigoriev I."/>
        </authorList>
    </citation>
    <scope>NUCLEOTIDE SEQUENCE</scope>
    <source>
        <strain evidence="7">CBS 161.51</strain>
    </source>
</reference>
<dbReference type="PRINTS" id="PR00723">
    <property type="entry name" value="SUBTILISIN"/>
</dbReference>
<evidence type="ECO:0000313" key="7">
    <source>
        <dbReference type="EMBL" id="KAF1941676.1"/>
    </source>
</evidence>
<keyword evidence="2" id="KW-0378">Hydrolase</keyword>
<comment type="caution">
    <text evidence="4">Lacks conserved residue(s) required for the propagation of feature annotation.</text>
</comment>
<keyword evidence="8" id="KW-1185">Reference proteome</keyword>
<evidence type="ECO:0000256" key="4">
    <source>
        <dbReference type="PROSITE-ProRule" id="PRU01240"/>
    </source>
</evidence>
<evidence type="ECO:0000259" key="6">
    <source>
        <dbReference type="Pfam" id="PF24476"/>
    </source>
</evidence>
<dbReference type="Proteomes" id="UP000800038">
    <property type="component" value="Unassembled WGS sequence"/>
</dbReference>
<gene>
    <name evidence="7" type="ORF">EJ02DRAFT_444596</name>
</gene>
<evidence type="ECO:0000259" key="5">
    <source>
        <dbReference type="Pfam" id="PF00082"/>
    </source>
</evidence>
<keyword evidence="1" id="KW-0645">Protease</keyword>
<dbReference type="InterPro" id="IPR056002">
    <property type="entry name" value="DUF7580"/>
</dbReference>
<proteinExistence type="inferred from homology"/>
<dbReference type="OrthoDB" id="206201at2759"/>
<dbReference type="PANTHER" id="PTHR35186:SF4">
    <property type="entry name" value="PRION-INHIBITION AND PROPAGATION HELO DOMAIN-CONTAINING PROTEIN"/>
    <property type="match status" value="1"/>
</dbReference>